<proteinExistence type="predicted"/>
<evidence type="ECO:0000256" key="4">
    <source>
        <dbReference type="PROSITE-ProRule" id="PRU00335"/>
    </source>
</evidence>
<dbReference type="InterPro" id="IPR025996">
    <property type="entry name" value="MT1864/Rv1816-like_C"/>
</dbReference>
<evidence type="ECO:0000256" key="1">
    <source>
        <dbReference type="ARBA" id="ARBA00023015"/>
    </source>
</evidence>
<keyword evidence="1" id="KW-0805">Transcription regulation</keyword>
<evidence type="ECO:0000256" key="3">
    <source>
        <dbReference type="ARBA" id="ARBA00023163"/>
    </source>
</evidence>
<organism evidence="6 7">
    <name type="scientific">Gulosibacter molinativorax</name>
    <dbReference type="NCBI Taxonomy" id="256821"/>
    <lineage>
        <taxon>Bacteria</taxon>
        <taxon>Bacillati</taxon>
        <taxon>Actinomycetota</taxon>
        <taxon>Actinomycetes</taxon>
        <taxon>Micrococcales</taxon>
        <taxon>Microbacteriaceae</taxon>
        <taxon>Gulosibacter</taxon>
    </lineage>
</organism>
<dbReference type="RefSeq" id="WP_026936854.1">
    <property type="nucleotide sequence ID" value="NZ_CP028426.1"/>
</dbReference>
<dbReference type="InterPro" id="IPR009057">
    <property type="entry name" value="Homeodomain-like_sf"/>
</dbReference>
<keyword evidence="3" id="KW-0804">Transcription</keyword>
<dbReference type="InterPro" id="IPR036271">
    <property type="entry name" value="Tet_transcr_reg_TetR-rel_C_sf"/>
</dbReference>
<keyword evidence="7" id="KW-1185">Reference proteome</keyword>
<evidence type="ECO:0000313" key="7">
    <source>
        <dbReference type="Proteomes" id="UP001170379"/>
    </source>
</evidence>
<evidence type="ECO:0000313" key="6">
    <source>
        <dbReference type="EMBL" id="MDJ1371221.1"/>
    </source>
</evidence>
<dbReference type="EMBL" id="PXVD01000010">
    <property type="protein sequence ID" value="MDJ1371221.1"/>
    <property type="molecule type" value="Genomic_DNA"/>
</dbReference>
<reference evidence="6" key="1">
    <citation type="submission" date="2018-03" db="EMBL/GenBank/DDBJ databases">
        <authorList>
            <person name="Nunes O.C."/>
            <person name="Lopes A.R."/>
            <person name="Froufe H."/>
            <person name="Munoz-Merida A."/>
            <person name="Barroso C."/>
            <person name="Egas C."/>
        </authorList>
    </citation>
    <scope>NUCLEOTIDE SEQUENCE</scope>
    <source>
        <strain evidence="6">ON4</strain>
    </source>
</reference>
<evidence type="ECO:0000259" key="5">
    <source>
        <dbReference type="PROSITE" id="PS50977"/>
    </source>
</evidence>
<keyword evidence="2 4" id="KW-0238">DNA-binding</keyword>
<dbReference type="SUPFAM" id="SSF46689">
    <property type="entry name" value="Homeodomain-like"/>
    <property type="match status" value="1"/>
</dbReference>
<reference evidence="6" key="2">
    <citation type="journal article" date="2022" name="Sci. Rep.">
        <title>In silico prediction of the enzymes involved in the degradation of the herbicide molinate by Gulosibacter molinativorax ON4T.</title>
        <authorList>
            <person name="Lopes A.R."/>
            <person name="Bunin E."/>
            <person name="Viana A.T."/>
            <person name="Froufe H."/>
            <person name="Munoz-Merida A."/>
            <person name="Pinho D."/>
            <person name="Figueiredo J."/>
            <person name="Barroso C."/>
            <person name="Vaz-Moreira I."/>
            <person name="Bellanger X."/>
            <person name="Egas C."/>
            <person name="Nunes O.C."/>
        </authorList>
    </citation>
    <scope>NUCLEOTIDE SEQUENCE</scope>
    <source>
        <strain evidence="6">ON4</strain>
    </source>
</reference>
<feature type="DNA-binding region" description="H-T-H motif" evidence="4">
    <location>
        <begin position="31"/>
        <end position="50"/>
    </location>
</feature>
<gene>
    <name evidence="6" type="ORF">C7K25_07545</name>
</gene>
<dbReference type="SUPFAM" id="SSF48498">
    <property type="entry name" value="Tetracyclin repressor-like, C-terminal domain"/>
    <property type="match status" value="1"/>
</dbReference>
<dbReference type="Gene3D" id="1.10.357.10">
    <property type="entry name" value="Tetracycline Repressor, domain 2"/>
    <property type="match status" value="1"/>
</dbReference>
<comment type="caution">
    <text evidence="6">The sequence shown here is derived from an EMBL/GenBank/DDBJ whole genome shotgun (WGS) entry which is preliminary data.</text>
</comment>
<dbReference type="Pfam" id="PF13305">
    <property type="entry name" value="TetR_C_33"/>
    <property type="match status" value="1"/>
</dbReference>
<protein>
    <submittedName>
        <fullName evidence="6">TetR/AcrR family transcriptional regulator</fullName>
    </submittedName>
</protein>
<name>A0ABT7C9A5_9MICO</name>
<dbReference type="Proteomes" id="UP001170379">
    <property type="component" value="Unassembled WGS sequence"/>
</dbReference>
<feature type="domain" description="HTH tetR-type" evidence="5">
    <location>
        <begin position="8"/>
        <end position="68"/>
    </location>
</feature>
<dbReference type="InterPro" id="IPR001647">
    <property type="entry name" value="HTH_TetR"/>
</dbReference>
<sequence>MSDGYHHGDLKSAVLRRALEVIEQDGVQALSLRSIAADIGVSHTAPRHHFGDLRGLRTAIAAEGFRMLGRHLIETRESGGEFLDVGVAYVEFALAHKAHMTVMFAPTLLDAENTELIDAKDLAFGELRGGVDAMAARGAIEDAAAAVIAGWGLVHGIATLGITGNLQDSQLGALVADGDLLEITRRAARMLYGSPGSSEQGGPAN</sequence>
<accession>A0ABT7C9A5</accession>
<dbReference type="PROSITE" id="PS50977">
    <property type="entry name" value="HTH_TETR_2"/>
    <property type="match status" value="1"/>
</dbReference>
<evidence type="ECO:0000256" key="2">
    <source>
        <dbReference type="ARBA" id="ARBA00023125"/>
    </source>
</evidence>